<dbReference type="InterPro" id="IPR003959">
    <property type="entry name" value="ATPase_AAA_core"/>
</dbReference>
<feature type="region of interest" description="Disordered" evidence="5">
    <location>
        <begin position="1035"/>
        <end position="1077"/>
    </location>
</feature>
<dbReference type="Pfam" id="PF00004">
    <property type="entry name" value="AAA"/>
    <property type="match status" value="1"/>
</dbReference>
<feature type="compositionally biased region" description="Low complexity" evidence="5">
    <location>
        <begin position="1342"/>
        <end position="1358"/>
    </location>
</feature>
<reference evidence="7 8" key="1">
    <citation type="submission" date="2020-01" db="EMBL/GenBank/DDBJ databases">
        <title>Draft genome sequence of Aspergillus udagawae IFM 46972.</title>
        <authorList>
            <person name="Takahashi H."/>
            <person name="Yaguchi T."/>
        </authorList>
    </citation>
    <scope>NUCLEOTIDE SEQUENCE [LARGE SCALE GENOMIC DNA]</scope>
    <source>
        <strain evidence="7 8">IFM 46972</strain>
    </source>
</reference>
<dbReference type="Pfam" id="PF24581">
    <property type="entry name" value="DUF7608"/>
    <property type="match status" value="1"/>
</dbReference>
<dbReference type="GO" id="GO:0005524">
    <property type="term" value="F:ATP binding"/>
    <property type="evidence" value="ECO:0007669"/>
    <property type="project" value="UniProtKB-KW"/>
</dbReference>
<organism evidence="7 8">
    <name type="scientific">Aspergillus udagawae</name>
    <dbReference type="NCBI Taxonomy" id="91492"/>
    <lineage>
        <taxon>Eukaryota</taxon>
        <taxon>Fungi</taxon>
        <taxon>Dikarya</taxon>
        <taxon>Ascomycota</taxon>
        <taxon>Pezizomycotina</taxon>
        <taxon>Eurotiomycetes</taxon>
        <taxon>Eurotiomycetidae</taxon>
        <taxon>Eurotiales</taxon>
        <taxon>Aspergillaceae</taxon>
        <taxon>Aspergillus</taxon>
        <taxon>Aspergillus subgen. Fumigati</taxon>
    </lineage>
</organism>
<evidence type="ECO:0000313" key="8">
    <source>
        <dbReference type="Proteomes" id="UP000465221"/>
    </source>
</evidence>
<dbReference type="Gene3D" id="3.40.50.300">
    <property type="entry name" value="P-loop containing nucleotide triphosphate hydrolases"/>
    <property type="match status" value="1"/>
</dbReference>
<dbReference type="SMART" id="SM00382">
    <property type="entry name" value="AAA"/>
    <property type="match status" value="1"/>
</dbReference>
<dbReference type="Proteomes" id="UP000465221">
    <property type="component" value="Unassembled WGS sequence"/>
</dbReference>
<dbReference type="CDD" id="cd19481">
    <property type="entry name" value="RecA-like_protease"/>
    <property type="match status" value="1"/>
</dbReference>
<evidence type="ECO:0000256" key="5">
    <source>
        <dbReference type="SAM" id="MobiDB-lite"/>
    </source>
</evidence>
<feature type="region of interest" description="Disordered" evidence="5">
    <location>
        <begin position="1148"/>
        <end position="1204"/>
    </location>
</feature>
<feature type="compositionally biased region" description="Low complexity" evidence="5">
    <location>
        <begin position="1007"/>
        <end position="1023"/>
    </location>
</feature>
<evidence type="ECO:0000256" key="2">
    <source>
        <dbReference type="ARBA" id="ARBA00022741"/>
    </source>
</evidence>
<evidence type="ECO:0000256" key="3">
    <source>
        <dbReference type="ARBA" id="ARBA00022787"/>
    </source>
</evidence>
<keyword evidence="3" id="KW-1000">Mitochondrion outer membrane</keyword>
<feature type="region of interest" description="Disordered" evidence="5">
    <location>
        <begin position="32"/>
        <end position="110"/>
    </location>
</feature>
<dbReference type="InterPro" id="IPR025124">
    <property type="entry name" value="Gag1-like_clamp"/>
</dbReference>
<feature type="region of interest" description="Disordered" evidence="5">
    <location>
        <begin position="388"/>
        <end position="407"/>
    </location>
</feature>
<dbReference type="Pfam" id="PF13259">
    <property type="entry name" value="clamp_Gag1-like"/>
    <property type="match status" value="1"/>
</dbReference>
<name>A0A8H3RXW6_9EURO</name>
<gene>
    <name evidence="7" type="ORF">IFM46972_04771</name>
</gene>
<feature type="compositionally biased region" description="Basic and acidic residues" evidence="5">
    <location>
        <begin position="1109"/>
        <end position="1118"/>
    </location>
</feature>
<dbReference type="PANTHER" id="PTHR45644">
    <property type="entry name" value="AAA ATPASE, PUTATIVE (AFU_ORTHOLOGUE AFUA_2G12920)-RELATED-RELATED"/>
    <property type="match status" value="1"/>
</dbReference>
<keyword evidence="3" id="KW-0472">Membrane</keyword>
<evidence type="ECO:0000259" key="6">
    <source>
        <dbReference type="SMART" id="SM00382"/>
    </source>
</evidence>
<dbReference type="GO" id="GO:0005741">
    <property type="term" value="C:mitochondrial outer membrane"/>
    <property type="evidence" value="ECO:0007669"/>
    <property type="project" value="UniProtKB-SubCell"/>
</dbReference>
<accession>A0A8H3RXW6</accession>
<dbReference type="InterPro" id="IPR051701">
    <property type="entry name" value="Mito_OM_Translocase_MSP1"/>
</dbReference>
<feature type="region of interest" description="Disordered" evidence="5">
    <location>
        <begin position="1109"/>
        <end position="1135"/>
    </location>
</feature>
<dbReference type="Gene3D" id="1.10.8.60">
    <property type="match status" value="1"/>
</dbReference>
<dbReference type="GO" id="GO:0016887">
    <property type="term" value="F:ATP hydrolysis activity"/>
    <property type="evidence" value="ECO:0007669"/>
    <property type="project" value="InterPro"/>
</dbReference>
<keyword evidence="4" id="KW-0067">ATP-binding</keyword>
<dbReference type="EMBL" id="BLKC01000027">
    <property type="protein sequence ID" value="GFF36063.1"/>
    <property type="molecule type" value="Genomic_DNA"/>
</dbReference>
<feature type="compositionally biased region" description="Polar residues" evidence="5">
    <location>
        <begin position="71"/>
        <end position="86"/>
    </location>
</feature>
<dbReference type="SUPFAM" id="SSF52540">
    <property type="entry name" value="P-loop containing nucleoside triphosphate hydrolases"/>
    <property type="match status" value="1"/>
</dbReference>
<comment type="caution">
    <text evidence="7">The sequence shown here is derived from an EMBL/GenBank/DDBJ whole genome shotgun (WGS) entry which is preliminary data.</text>
</comment>
<proteinExistence type="predicted"/>
<evidence type="ECO:0000313" key="7">
    <source>
        <dbReference type="EMBL" id="GFF36063.1"/>
    </source>
</evidence>
<evidence type="ECO:0000256" key="1">
    <source>
        <dbReference type="ARBA" id="ARBA00004572"/>
    </source>
</evidence>
<evidence type="ECO:0000256" key="4">
    <source>
        <dbReference type="ARBA" id="ARBA00022840"/>
    </source>
</evidence>
<dbReference type="InterPro" id="IPR003593">
    <property type="entry name" value="AAA+_ATPase"/>
</dbReference>
<keyword evidence="2" id="KW-0547">Nucleotide-binding</keyword>
<feature type="compositionally biased region" description="Pro residues" evidence="5">
    <location>
        <begin position="963"/>
        <end position="974"/>
    </location>
</feature>
<feature type="compositionally biased region" description="Polar residues" evidence="5">
    <location>
        <begin position="396"/>
        <end position="406"/>
    </location>
</feature>
<feature type="region of interest" description="Disordered" evidence="5">
    <location>
        <begin position="157"/>
        <end position="184"/>
    </location>
</feature>
<dbReference type="Pfam" id="PF17862">
    <property type="entry name" value="AAA_lid_3"/>
    <property type="match status" value="1"/>
</dbReference>
<feature type="region of interest" description="Disordered" evidence="5">
    <location>
        <begin position="1319"/>
        <end position="1358"/>
    </location>
</feature>
<sequence length="1358" mass="149092">MYSSMVQGRLLSSLARPCRFVAHRRYPPTLASSARRFHPTPKWLSSAPSDPSDSRDSRPESVAHDIPALNSEHTASEDASSTNPVTPTERVVKKDPGPYGSGVRRALRNRRQGKDLIAPVATVPQWFRERNTVLHSVEGQAVAQSRQQVEICRLEKEEKKAEAPVQSQGGDGGNPLPSETQSDTDHRYVLSEALWEELCASAKAGLRLPPAKYAQEPSAQKSHLVLQYPGADGILFLDAVVKRLAQELGADIVTLNAQDIAQLCSEQDMADSGASSPIRSLGYEVYRPSIAESLHDLGDNLNESEAEDADFIDTPVPPRNFRPGLKGAKFITISSASNNGDIPLPSILGLKSLMTSFNGPLDGTAAVQSPSDRVEDRRLRLVHELISSPSKRSKPVSETESPSEGQSAAVRDVIVQVQDYGEIQATREGAKFLTLLQKAIMDRRKAGTRVLFIGTSAQEVSPDSDSAQLMQNAFDDHFSQMLVITPGMESKEVEKTFAEDRKRRTLDINIRHMQDMLRTRLDESSSAVKDPIFENRSWPLPPSLVKESGIDERYWLYSQIHWATTLALGSVDPNEPLGFEHIQRGIEMMHKTDQAKNDWLRERTPKSTLEAGTDRERLLNSLRKTCNSHEKKLLNGVVDANNIRTTFADVHVPPETIDALKTLTSLSLIRPEAFTYGVLATDKIPGLLLYGPPGTGKTLLAKAVARESGATVLEVSGSEVYDMYVGEGEKNVKAIFTLAKKLSPCVVFIDEADAIFCSRTGASSRTSHRELINQFLREWDGMNDMSAFIMVATNRPFDLDDAVLRRLPRRLLVDLPTEQDRLAILKIHLKEETLDQSVDLAELAHRTPLYSGSDLKNLCVAAALACVREENDLAAKHQGPEPYQYPARRILTRAHFERGMEEISASISEDMSSLAAIRKFDEQYGDRKGRRKKSAGWGFMPLGACSDSFLYTLSISPHDPPQRRPPSPTPPLTQKPPTMSAEGRDAAIREAKRHVFEVVRNDWAFEPSSATSGAPATATPAGPEQQWLEWRLREYDSSGSELEPQDDSDSLGERGGDSSDSSRVVTARERRRKRRRQLEEDEMRWNIGLRTWVERRDAWTGARAKEEVLVTDERERGPAVHSPGETPATGAEREGTADLVARAGSSLAITEKEEERQQVQADQALDEAAKESTETGLAVPGRDSSQDESVSPPPLPAPPTGEVRDPLIPVAPSFIPVSNPVRASITPAMYPSIYSKVVVQALTPTVPINLADVVKAMVQGWKADGQWPPKPTSIVLPDDSVVYKNGSAAGDAQGSHASKRRSSVVGAVKKVFHFSGFHSNPFHRRGSSHGSHPEAHDGQSKDGGPAASDPPGAGHPSK</sequence>
<feature type="region of interest" description="Disordered" evidence="5">
    <location>
        <begin position="1007"/>
        <end position="1026"/>
    </location>
</feature>
<feature type="compositionally biased region" description="Basic and acidic residues" evidence="5">
    <location>
        <begin position="1331"/>
        <end position="1340"/>
    </location>
</feature>
<keyword evidence="3" id="KW-0496">Mitochondrion</keyword>
<dbReference type="PANTHER" id="PTHR45644:SF56">
    <property type="entry name" value="AAA ATPASE, PUTATIVE (AFU_ORTHOLOGUE AFUA_2G12920)-RELATED"/>
    <property type="match status" value="1"/>
</dbReference>
<comment type="subcellular location">
    <subcellularLocation>
        <location evidence="1">Mitochondrion outer membrane</location>
        <topology evidence="1">Single-pass membrane protein</topology>
    </subcellularLocation>
</comment>
<protein>
    <submittedName>
        <fullName evidence="7">Spastin</fullName>
    </submittedName>
</protein>
<feature type="region of interest" description="Disordered" evidence="5">
    <location>
        <begin position="953"/>
        <end position="984"/>
    </location>
</feature>
<dbReference type="InterPro" id="IPR056027">
    <property type="entry name" value="DUF7608"/>
</dbReference>
<dbReference type="InterPro" id="IPR041569">
    <property type="entry name" value="AAA_lid_3"/>
</dbReference>
<feature type="compositionally biased region" description="Basic and acidic residues" evidence="5">
    <location>
        <begin position="52"/>
        <end position="63"/>
    </location>
</feature>
<feature type="domain" description="AAA+ ATPase" evidence="6">
    <location>
        <begin position="683"/>
        <end position="817"/>
    </location>
</feature>
<dbReference type="InterPro" id="IPR027417">
    <property type="entry name" value="P-loop_NTPase"/>
</dbReference>